<reference evidence="2" key="1">
    <citation type="submission" date="2018-06" db="EMBL/GenBank/DDBJ databases">
        <authorList>
            <person name="Zhirakovskaya E."/>
        </authorList>
    </citation>
    <scope>NUCLEOTIDE SEQUENCE</scope>
</reference>
<dbReference type="InterPro" id="IPR012660">
    <property type="entry name" value="YiiD_C"/>
</dbReference>
<name>A0A3B1ANE6_9ZZZZ</name>
<dbReference type="Pfam" id="PF09500">
    <property type="entry name" value="YiiD_C"/>
    <property type="match status" value="1"/>
</dbReference>
<dbReference type="Gene3D" id="3.10.129.10">
    <property type="entry name" value="Hotdog Thioesterase"/>
    <property type="match status" value="1"/>
</dbReference>
<gene>
    <name evidence="2" type="ORF">MNBD_GAMMA20-844</name>
</gene>
<accession>A0A3B1ANE6</accession>
<dbReference type="EMBL" id="UOFU01000228">
    <property type="protein sequence ID" value="VAX01394.1"/>
    <property type="molecule type" value="Genomic_DNA"/>
</dbReference>
<dbReference type="InterPro" id="IPR029069">
    <property type="entry name" value="HotDog_dom_sf"/>
</dbReference>
<organism evidence="2">
    <name type="scientific">hydrothermal vent metagenome</name>
    <dbReference type="NCBI Taxonomy" id="652676"/>
    <lineage>
        <taxon>unclassified sequences</taxon>
        <taxon>metagenomes</taxon>
        <taxon>ecological metagenomes</taxon>
    </lineage>
</organism>
<dbReference type="SUPFAM" id="SSF54637">
    <property type="entry name" value="Thioesterase/thiol ester dehydrase-isomerase"/>
    <property type="match status" value="1"/>
</dbReference>
<dbReference type="AlphaFoldDB" id="A0A3B1ANE6"/>
<evidence type="ECO:0000259" key="1">
    <source>
        <dbReference type="Pfam" id="PF09500"/>
    </source>
</evidence>
<dbReference type="NCBIfam" id="TIGR02447">
    <property type="entry name" value="yiiD_Cterm"/>
    <property type="match status" value="1"/>
</dbReference>
<feature type="domain" description="Thioesterase putative" evidence="1">
    <location>
        <begin position="1"/>
        <end position="126"/>
    </location>
</feature>
<protein>
    <recommendedName>
        <fullName evidence="1">Thioesterase putative domain-containing protein</fullName>
    </recommendedName>
</protein>
<proteinExistence type="predicted"/>
<evidence type="ECO:0000313" key="2">
    <source>
        <dbReference type="EMBL" id="VAX01394.1"/>
    </source>
</evidence>
<sequence>MGVEVEEYADLSLTVSAPLANNINHKCTAFGGSLYSVSVLSGWGLIYLALEEHQLSGHIVIQESDIKFLKPVASEITAKCSFELKQQCEKFIQMYKRKGIARIRLESRIVFHSETLVIFNGSYVVHR</sequence>